<dbReference type="EMBL" id="WSRP01000009">
    <property type="protein sequence ID" value="MVX56387.1"/>
    <property type="molecule type" value="Genomic_DNA"/>
</dbReference>
<dbReference type="OrthoDB" id="109844at2"/>
<dbReference type="InterPro" id="IPR055385">
    <property type="entry name" value="GpJ_HDII-ins2"/>
</dbReference>
<comment type="caution">
    <text evidence="2">The sequence shown here is derived from an EMBL/GenBank/DDBJ whole genome shotgun (WGS) entry which is preliminary data.</text>
</comment>
<feature type="domain" description="Fibronectin type-III" evidence="1">
    <location>
        <begin position="728"/>
        <end position="803"/>
    </location>
</feature>
<dbReference type="SMART" id="SM00060">
    <property type="entry name" value="FN3"/>
    <property type="match status" value="3"/>
</dbReference>
<feature type="domain" description="Fibronectin type-III" evidence="1">
    <location>
        <begin position="634"/>
        <end position="711"/>
    </location>
</feature>
<sequence>MTNYVAGAGGSKGNKQSNDENTLFSIASLQVLDLISEGQIGGLVDGAKSIYFDDVPLQNQSGSFNYDNVYVKEARGTPFQDTMQGFESTVIPVEVGAEVKHDYPVVRSITETNIDKVRCGISIPYLYRVDNGLKKTSIEFKFEIAINNDDFVDYGTKKVEGKTSSQYQRSYTFELPQKDSKGKAPERWLIRLTKLSPEADDDYVAALSFTTMFLISETKLNYPNSAIIGISATAENLSNIPARSYIVDGLYLQVPSNYDKASNTYTGVWDGTFKLEVSDNPAWILYGLLTNPRWGLGQFIKPEQVNKAKLYEIGRYCDELVDDGFGKKEKRFSINTQVTERSEAYELINSITAVFRGMTYWAMGQANFTCDKPTEPSVLFTQANVVNGEFRYTGSSRAERHSVALITWNDPDQNYKQVVEYVEDRDLIEKWGVRESELTLFGCTSRGQAIRAGRWVLYTEQYESDMISFTVGLDSALVLPGDIIKIHDPYHAGRRLGGRLKSCTLTSATLDAETAFKAEANPKISIRMPDNSFVTRTLKVSDSEARAEVFWDEPLPSLPVDYAIWIIEEENLVPQIARVVNISQGEEKGTFNIDCITYNKGKYDLIEKGWEISLPNTSEIDPYDVGKPTNLNISISISKSATGLKTGNLELSWTPAQNNSSWIVEYRIEDKDGNGEAWTSVETKSPYYTIPNAQNGLYHIYVYAKGVLGTLSDPLETFYDSEDGLPSPDDIQDFTIIKRSTYLELNWTAVEGALGYEIRVGDSWDASETIITNFAGTSFIHDQDKAGTYYYHIRAINADGSLSKHVTTTKLVLEAPITPVNFQVVRSNERLELKWDSNPEPDITFYEIREGVNWSASTLLVQVKVNHCTIPVGAETRRKFWIKAVCMPGIYSESADWVEIGVVNDKDKNIVLEMHERSLGFPNHRVYMHNEGDDLVMDDDRRRCEYIIPVDLYQTHYAHNSFSATVASVASSRDDTTTWDDLTCDFTAPGAERSWSLEGDQNDVESFKQIALAYGLSSSDYEGIALEGNTNTLSGYKATSAQEHYDLGRYSSGFLTNPLTYANWQLVDIPEQFRFSFWFKAQNQGRYIWAEILQLTTEDGKGFYKFYYNTEEKTLNVECSDGKNLSFVVDMTPDDYYCIAFHQTPTERGFGYGILGKQTNFFTVAATPQGVMKKLSVGRSS</sequence>
<dbReference type="Pfam" id="PF13550">
    <property type="entry name" value="Phage-tail_3"/>
    <property type="match status" value="1"/>
</dbReference>
<dbReference type="SUPFAM" id="SSF49265">
    <property type="entry name" value="Fibronectin type III"/>
    <property type="match status" value="2"/>
</dbReference>
<dbReference type="InterPro" id="IPR053171">
    <property type="entry name" value="Viral_Tip_Attach_Protein"/>
</dbReference>
<dbReference type="PANTHER" id="PTHR36251">
    <property type="entry name" value="FELS-1 PROPHAGE HOST SPECIFICITY PROTEIN-RELATED"/>
    <property type="match status" value="1"/>
</dbReference>
<dbReference type="InterPro" id="IPR003961">
    <property type="entry name" value="FN3_dom"/>
</dbReference>
<dbReference type="Proteomes" id="UP000472580">
    <property type="component" value="Unassembled WGS sequence"/>
</dbReference>
<reference evidence="2 3" key="1">
    <citation type="submission" date="2019-12" db="EMBL/GenBank/DDBJ databases">
        <title>Microbes associate with the intestines of laboratory mice.</title>
        <authorList>
            <person name="Navarre W."/>
            <person name="Wong E."/>
        </authorList>
    </citation>
    <scope>NUCLEOTIDE SEQUENCE [LARGE SCALE GENOMIC DNA]</scope>
    <source>
        <strain evidence="2 3">NM82_D38</strain>
    </source>
</reference>
<organism evidence="2 3">
    <name type="scientific">Parasutterella muris</name>
    <dbReference type="NCBI Taxonomy" id="2565572"/>
    <lineage>
        <taxon>Bacteria</taxon>
        <taxon>Pseudomonadati</taxon>
        <taxon>Pseudomonadota</taxon>
        <taxon>Betaproteobacteria</taxon>
        <taxon>Burkholderiales</taxon>
        <taxon>Sutterellaceae</taxon>
        <taxon>Parasutterella</taxon>
    </lineage>
</organism>
<dbReference type="CDD" id="cd00063">
    <property type="entry name" value="FN3"/>
    <property type="match status" value="1"/>
</dbReference>
<protein>
    <recommendedName>
        <fullName evidence="1">Fibronectin type-III domain-containing protein</fullName>
    </recommendedName>
</protein>
<feature type="domain" description="Fibronectin type-III" evidence="1">
    <location>
        <begin position="816"/>
        <end position="889"/>
    </location>
</feature>
<proteinExistence type="predicted"/>
<accession>A0A6L6YFT3</accession>
<dbReference type="InterPro" id="IPR013783">
    <property type="entry name" value="Ig-like_fold"/>
</dbReference>
<evidence type="ECO:0000313" key="3">
    <source>
        <dbReference type="Proteomes" id="UP000472580"/>
    </source>
</evidence>
<name>A0A6L6YFT3_9BURK</name>
<keyword evidence="3" id="KW-1185">Reference proteome</keyword>
<dbReference type="InterPro" id="IPR032876">
    <property type="entry name" value="J_dom"/>
</dbReference>
<dbReference type="AlphaFoldDB" id="A0A6L6YFT3"/>
<evidence type="ECO:0000313" key="2">
    <source>
        <dbReference type="EMBL" id="MVX56387.1"/>
    </source>
</evidence>
<dbReference type="InterPro" id="IPR036116">
    <property type="entry name" value="FN3_sf"/>
</dbReference>
<dbReference type="Gene3D" id="2.60.40.10">
    <property type="entry name" value="Immunoglobulins"/>
    <property type="match status" value="2"/>
</dbReference>
<dbReference type="PANTHER" id="PTHR36251:SF2">
    <property type="entry name" value="GIFSY-2 PROPHAGE HOST SPECIFICITY PROTEIN J, PHAGE LAMBDA"/>
    <property type="match status" value="1"/>
</dbReference>
<evidence type="ECO:0000259" key="1">
    <source>
        <dbReference type="SMART" id="SM00060"/>
    </source>
</evidence>
<gene>
    <name evidence="2" type="ORF">E5987_04085</name>
</gene>
<dbReference type="RefSeq" id="WP_160334821.1">
    <property type="nucleotide sequence ID" value="NZ_WSRP01000009.1"/>
</dbReference>
<dbReference type="Pfam" id="PF24801">
    <property type="entry name" value="FNIII-A_GpJ"/>
    <property type="match status" value="1"/>
</dbReference>